<keyword evidence="5" id="KW-0067">ATP-binding</keyword>
<evidence type="ECO:0000256" key="6">
    <source>
        <dbReference type="SAM" id="MobiDB-lite"/>
    </source>
</evidence>
<dbReference type="GeneID" id="101853251"/>
<evidence type="ECO:0000313" key="8">
    <source>
        <dbReference type="Proteomes" id="UP000694888"/>
    </source>
</evidence>
<organism evidence="8 9">
    <name type="scientific">Aplysia californica</name>
    <name type="common">California sea hare</name>
    <dbReference type="NCBI Taxonomy" id="6500"/>
    <lineage>
        <taxon>Eukaryota</taxon>
        <taxon>Metazoa</taxon>
        <taxon>Spiralia</taxon>
        <taxon>Lophotrochozoa</taxon>
        <taxon>Mollusca</taxon>
        <taxon>Gastropoda</taxon>
        <taxon>Heterobranchia</taxon>
        <taxon>Euthyneura</taxon>
        <taxon>Tectipleura</taxon>
        <taxon>Aplysiida</taxon>
        <taxon>Aplysioidea</taxon>
        <taxon>Aplysiidae</taxon>
        <taxon>Aplysia</taxon>
    </lineage>
</organism>
<evidence type="ECO:0000256" key="1">
    <source>
        <dbReference type="ARBA" id="ARBA00022527"/>
    </source>
</evidence>
<feature type="region of interest" description="Disordered" evidence="6">
    <location>
        <begin position="1116"/>
        <end position="1173"/>
    </location>
</feature>
<feature type="compositionally biased region" description="Polar residues" evidence="6">
    <location>
        <begin position="316"/>
        <end position="329"/>
    </location>
</feature>
<feature type="compositionally biased region" description="Polar residues" evidence="6">
    <location>
        <begin position="638"/>
        <end position="653"/>
    </location>
</feature>
<feature type="compositionally biased region" description="Low complexity" evidence="6">
    <location>
        <begin position="360"/>
        <end position="378"/>
    </location>
</feature>
<reference evidence="9" key="1">
    <citation type="submission" date="2025-08" db="UniProtKB">
        <authorList>
            <consortium name="RefSeq"/>
        </authorList>
    </citation>
    <scope>IDENTIFICATION</scope>
</reference>
<feature type="compositionally biased region" description="Polar residues" evidence="6">
    <location>
        <begin position="556"/>
        <end position="577"/>
    </location>
</feature>
<evidence type="ECO:0000259" key="7">
    <source>
        <dbReference type="PROSITE" id="PS50011"/>
    </source>
</evidence>
<keyword evidence="2" id="KW-0808">Transferase</keyword>
<evidence type="ECO:0000256" key="2">
    <source>
        <dbReference type="ARBA" id="ARBA00022679"/>
    </source>
</evidence>
<dbReference type="InterPro" id="IPR000719">
    <property type="entry name" value="Prot_kinase_dom"/>
</dbReference>
<feature type="compositionally biased region" description="Basic and acidic residues" evidence="6">
    <location>
        <begin position="1012"/>
        <end position="1021"/>
    </location>
</feature>
<evidence type="ECO:0000256" key="3">
    <source>
        <dbReference type="ARBA" id="ARBA00022741"/>
    </source>
</evidence>
<feature type="compositionally biased region" description="Polar residues" evidence="6">
    <location>
        <begin position="689"/>
        <end position="700"/>
    </location>
</feature>
<evidence type="ECO:0000313" key="9">
    <source>
        <dbReference type="RefSeq" id="XP_005104882.1"/>
    </source>
</evidence>
<feature type="region of interest" description="Disordered" evidence="6">
    <location>
        <begin position="823"/>
        <end position="895"/>
    </location>
</feature>
<sequence length="1319" mass="144550">MENIMLDTPKKNIKLVDFGLSNTFAKDELMKTHCGSPEYAAPELFTAGEKYGLEIDVWSLGVVMYAMLVGKLPFTTPYTDQYRRQKLVQQMEKGLVEVHNQEMMHLSVDCQDLLHKVIEPSPSIRLPLLDMEIHSWLTENGKKPFVPFQSFPRDKNMKSQSCLLQDSISSADDDEAIEELAVALNMKKEVVDQKVAENKSDEMSAMFNMILDRKRQQQGVFDVDHTLKNEKKEQRAKRSKSAHARSGDKKHVTPPALLLPSDDMNMESAPHSGNEQDHETKFSSFDFLALCSTPTWLGPERRKSRRRSRSPMPSPHLQQHGTQGLSVRNQMKRDYMERQAIEMEREMIREEKAAAAALLSPNSAGQAGAQSQQQQNANEHTPVAASLSVPGTDPPAHSQLAFRRSSSFKLSRRRAKSCGPSHKRKSSFQRSGSVDHSAQKVDISSAKELASSLATTKEGSSAPVITGEIFGQTAEAKTGKTKRTSSLRRKLSVDTTVFANKNLLGVPSFDSHGKNHLTVPSEESPIGINLLSVPSVCSDSTQHLKVPEVEIGFQNSLSVQSPGTPNSPSEDSTSSLNGGKANSIPRPGKLILKECYPPKDNNRSKSNSHIIPVKPLISGANGPLTSVEVHYADCSNPNSSTDLLQPTSNSSLKADSLEVPRASAEGLSDFSDSFYLSQSELKGNDRLSSKQMLDSQAQKQDSFHPKLSSESLQPIASSQHTKNLMPNSNHLTISSCMEDGAIAMQIEDKSSSLCAFNENRVLLGAECPPFRCDPSGNEEVSDLQNHFDGLMMSSDCMEESDDHVDSMTELISDSFRHTILANAKPSASPGHNSIGVGASPKYGHQNSAPSPEEERALSKNSSRKGSGSIASFSRSSRSGSGRKSGSGKVKSPTTPNWMVLKTPLARIESFHSDDFECLADSDIDDRPCSSDSPMSVTTPTVPCFAYKLHMMKKKQTKLKNNNANNSGPLSKADHASSKMNRNSTEKKHASTGSGSTRVDATIMEPLLSSGSETEHQDEGQDRLGAPGKSKIHPMVPDDKDLELLSKSDTKCLPYTNAITRQPNQIKNSVNKCHKITPDPDQSGKKKTFVKNLAWKKSFAQFLKRKRYHSPIATTTQPQQQLPLGHQPQQQQQQQQQQPLVHQVQQHQHIQHQPAGNNNNNELLAPDPQPVSRNGMSVLVQQPAKLADASTGAEDPLLGPHEGENCKIHTTTFTSAPVESTMTELIELQSSPKPHCSPSPVAGRVFDFTLASDSPKIKSSCLLGWGSCRDCGRGEVSEEEDIECFSSHDPAVVNLSLKPLGETNVQENTSFTQTYSFSPT</sequence>
<feature type="region of interest" description="Disordered" evidence="6">
    <location>
        <begin position="686"/>
        <end position="710"/>
    </location>
</feature>
<dbReference type="PROSITE" id="PS50011">
    <property type="entry name" value="PROTEIN_KINASE_DOM"/>
    <property type="match status" value="1"/>
</dbReference>
<dbReference type="Pfam" id="PF00069">
    <property type="entry name" value="Pkinase"/>
    <property type="match status" value="1"/>
</dbReference>
<dbReference type="PANTHER" id="PTHR24345">
    <property type="entry name" value="SERINE/THREONINE-PROTEIN KINASE PLK"/>
    <property type="match status" value="1"/>
</dbReference>
<feature type="compositionally biased region" description="Low complexity" evidence="6">
    <location>
        <begin position="1116"/>
        <end position="1153"/>
    </location>
</feature>
<keyword evidence="8" id="KW-1185">Reference proteome</keyword>
<dbReference type="InterPro" id="IPR011009">
    <property type="entry name" value="Kinase-like_dom_sf"/>
</dbReference>
<dbReference type="Proteomes" id="UP000694888">
    <property type="component" value="Unplaced"/>
</dbReference>
<feature type="region of interest" description="Disordered" evidence="6">
    <location>
        <begin position="958"/>
        <end position="1037"/>
    </location>
</feature>
<feature type="region of interest" description="Disordered" evidence="6">
    <location>
        <begin position="297"/>
        <end position="330"/>
    </location>
</feature>
<feature type="region of interest" description="Disordered" evidence="6">
    <location>
        <begin position="638"/>
        <end position="657"/>
    </location>
</feature>
<dbReference type="RefSeq" id="XP_005104882.1">
    <property type="nucleotide sequence ID" value="XM_005104825.3"/>
</dbReference>
<keyword evidence="1" id="KW-0723">Serine/threonine-protein kinase</keyword>
<feature type="compositionally biased region" description="Basic residues" evidence="6">
    <location>
        <begin position="234"/>
        <end position="243"/>
    </location>
</feature>
<feature type="domain" description="Protein kinase" evidence="7">
    <location>
        <begin position="1"/>
        <end position="137"/>
    </location>
</feature>
<protein>
    <submittedName>
        <fullName evidence="9">Uncharacterized protein LOC101853251 isoform X1</fullName>
    </submittedName>
</protein>
<accession>A0ABM0JZ10</accession>
<proteinExistence type="predicted"/>
<dbReference type="PANTHER" id="PTHR24345:SF91">
    <property type="entry name" value="SERINE_THREONINE-PROTEIN KINASE PLK4"/>
    <property type="match status" value="1"/>
</dbReference>
<dbReference type="Gene3D" id="1.10.510.10">
    <property type="entry name" value="Transferase(Phosphotransferase) domain 1"/>
    <property type="match status" value="1"/>
</dbReference>
<feature type="compositionally biased region" description="Basic and acidic residues" evidence="6">
    <location>
        <begin position="222"/>
        <end position="233"/>
    </location>
</feature>
<feature type="region of interest" description="Disordered" evidence="6">
    <location>
        <begin position="360"/>
        <end position="440"/>
    </location>
</feature>
<feature type="compositionally biased region" description="Polar residues" evidence="6">
    <location>
        <begin position="958"/>
        <end position="968"/>
    </location>
</feature>
<keyword evidence="4" id="KW-0418">Kinase</keyword>
<evidence type="ECO:0000256" key="5">
    <source>
        <dbReference type="ARBA" id="ARBA00022840"/>
    </source>
</evidence>
<keyword evidence="3" id="KW-0547">Nucleotide-binding</keyword>
<dbReference type="SUPFAM" id="SSF56112">
    <property type="entry name" value="Protein kinase-like (PK-like)"/>
    <property type="match status" value="1"/>
</dbReference>
<feature type="compositionally biased region" description="Low complexity" evidence="6">
    <location>
        <begin position="400"/>
        <end position="409"/>
    </location>
</feature>
<gene>
    <name evidence="9" type="primary">LOC101853251</name>
</gene>
<dbReference type="SMART" id="SM00220">
    <property type="entry name" value="S_TKc"/>
    <property type="match status" value="1"/>
</dbReference>
<feature type="region of interest" description="Disordered" evidence="6">
    <location>
        <begin position="221"/>
        <end position="280"/>
    </location>
</feature>
<feature type="compositionally biased region" description="Low complexity" evidence="6">
    <location>
        <begin position="864"/>
        <end position="891"/>
    </location>
</feature>
<name>A0ABM0JZ10_APLCA</name>
<feature type="region of interest" description="Disordered" evidence="6">
    <location>
        <begin position="556"/>
        <end position="615"/>
    </location>
</feature>
<feature type="compositionally biased region" description="Basic residues" evidence="6">
    <location>
        <begin position="410"/>
        <end position="427"/>
    </location>
</feature>
<evidence type="ECO:0000256" key="4">
    <source>
        <dbReference type="ARBA" id="ARBA00022777"/>
    </source>
</evidence>